<evidence type="ECO:0000313" key="2">
    <source>
        <dbReference type="EMBL" id="GJS71345.1"/>
    </source>
</evidence>
<accession>A0ABQ4Y1X4</accession>
<evidence type="ECO:0000256" key="1">
    <source>
        <dbReference type="SAM" id="Phobius"/>
    </source>
</evidence>
<dbReference type="EMBL" id="BQNB010010000">
    <property type="protein sequence ID" value="GJS71345.1"/>
    <property type="molecule type" value="Genomic_DNA"/>
</dbReference>
<dbReference type="Proteomes" id="UP001151760">
    <property type="component" value="Unassembled WGS sequence"/>
</dbReference>
<reference evidence="2" key="1">
    <citation type="journal article" date="2022" name="Int. J. Mol. Sci.">
        <title>Draft Genome of Tanacetum Coccineum: Genomic Comparison of Closely Related Tanacetum-Family Plants.</title>
        <authorList>
            <person name="Yamashiro T."/>
            <person name="Shiraishi A."/>
            <person name="Nakayama K."/>
            <person name="Satake H."/>
        </authorList>
    </citation>
    <scope>NUCLEOTIDE SEQUENCE</scope>
</reference>
<keyword evidence="1" id="KW-1133">Transmembrane helix</keyword>
<name>A0ABQ4Y1X4_9ASTR</name>
<keyword evidence="1" id="KW-0472">Membrane</keyword>
<keyword evidence="1" id="KW-0812">Transmembrane</keyword>
<proteinExistence type="predicted"/>
<gene>
    <name evidence="2" type="ORF">Tco_0704186</name>
</gene>
<sequence length="169" mass="18403">MPKGINLSIDNILHVSVRLMVSPPTRHAPLHVLQNPSSTIPFLVTKLVTFTTPRRTRTWLMICLAPIAPCCSLAGLLLPFIAIPSLMLSLEPCSISFSSMLIAASNSAALKNLTPTQDTSKPIVKRFVVCLDCHLLSKSKSQSTCSIHLDFILGSIHSHHSLLRLQGSD</sequence>
<feature type="transmembrane region" description="Helical" evidence="1">
    <location>
        <begin position="59"/>
        <end position="83"/>
    </location>
</feature>
<reference evidence="2" key="2">
    <citation type="submission" date="2022-01" db="EMBL/GenBank/DDBJ databases">
        <authorList>
            <person name="Yamashiro T."/>
            <person name="Shiraishi A."/>
            <person name="Satake H."/>
            <person name="Nakayama K."/>
        </authorList>
    </citation>
    <scope>NUCLEOTIDE SEQUENCE</scope>
</reference>
<keyword evidence="3" id="KW-1185">Reference proteome</keyword>
<protein>
    <submittedName>
        <fullName evidence="2">Uncharacterized protein</fullName>
    </submittedName>
</protein>
<evidence type="ECO:0000313" key="3">
    <source>
        <dbReference type="Proteomes" id="UP001151760"/>
    </source>
</evidence>
<organism evidence="2 3">
    <name type="scientific">Tanacetum coccineum</name>
    <dbReference type="NCBI Taxonomy" id="301880"/>
    <lineage>
        <taxon>Eukaryota</taxon>
        <taxon>Viridiplantae</taxon>
        <taxon>Streptophyta</taxon>
        <taxon>Embryophyta</taxon>
        <taxon>Tracheophyta</taxon>
        <taxon>Spermatophyta</taxon>
        <taxon>Magnoliopsida</taxon>
        <taxon>eudicotyledons</taxon>
        <taxon>Gunneridae</taxon>
        <taxon>Pentapetalae</taxon>
        <taxon>asterids</taxon>
        <taxon>campanulids</taxon>
        <taxon>Asterales</taxon>
        <taxon>Asteraceae</taxon>
        <taxon>Asteroideae</taxon>
        <taxon>Anthemideae</taxon>
        <taxon>Anthemidinae</taxon>
        <taxon>Tanacetum</taxon>
    </lineage>
</organism>
<comment type="caution">
    <text evidence="2">The sequence shown here is derived from an EMBL/GenBank/DDBJ whole genome shotgun (WGS) entry which is preliminary data.</text>
</comment>